<evidence type="ECO:0000256" key="5">
    <source>
        <dbReference type="ARBA" id="ARBA00023136"/>
    </source>
</evidence>
<gene>
    <name evidence="8" type="primary">znuB</name>
    <name evidence="8" type="ORF">UZ20_WS6002000337</name>
</gene>
<dbReference type="AlphaFoldDB" id="A0A136KK31"/>
<accession>A0A136KK31</accession>
<feature type="transmembrane region" description="Helical" evidence="7">
    <location>
        <begin position="250"/>
        <end position="268"/>
    </location>
</feature>
<evidence type="ECO:0000256" key="6">
    <source>
        <dbReference type="RuleBase" id="RU003943"/>
    </source>
</evidence>
<dbReference type="InterPro" id="IPR001626">
    <property type="entry name" value="ABC_TroCD"/>
</dbReference>
<keyword evidence="5 7" id="KW-0472">Membrane</keyword>
<dbReference type="EMBL" id="JYPD01000012">
    <property type="protein sequence ID" value="KXK09769.1"/>
    <property type="molecule type" value="Genomic_DNA"/>
</dbReference>
<sequence>MNELLEVIQLPFMQRAIIGGIIVSILCAIVGVFVTLRKESFLADAVSHASLAGVALAFLVAGQPTVFALITGIIMSTGIVFLKKRTTVSSDALIGIVYSFLFALGIIIISAVPGYKPELTTYLFGSLLSVGKDDITLSLIVFVIAISIFSIFYRQFLFLTFDSESAYLHGIRTSKLEYLLAILTSITIIISIKIVGIILVTAMLLIPATSARMLSKSFKTMIPFSIVQSVCSVIVGIAFAFFFNLPIGATIVVVSGLIIALIFLAKMLTTR</sequence>
<feature type="transmembrane region" description="Helical" evidence="7">
    <location>
        <begin position="226"/>
        <end position="243"/>
    </location>
</feature>
<keyword evidence="3 6" id="KW-0812">Transmembrane</keyword>
<feature type="transmembrane region" description="Helical" evidence="7">
    <location>
        <begin position="178"/>
        <end position="206"/>
    </location>
</feature>
<evidence type="ECO:0000256" key="4">
    <source>
        <dbReference type="ARBA" id="ARBA00022989"/>
    </source>
</evidence>
<keyword evidence="6" id="KW-0813">Transport</keyword>
<evidence type="ECO:0000256" key="3">
    <source>
        <dbReference type="ARBA" id="ARBA00022692"/>
    </source>
</evidence>
<dbReference type="GO" id="GO:0055085">
    <property type="term" value="P:transmembrane transport"/>
    <property type="evidence" value="ECO:0007669"/>
    <property type="project" value="InterPro"/>
</dbReference>
<feature type="transmembrane region" description="Helical" evidence="7">
    <location>
        <begin position="94"/>
        <end position="115"/>
    </location>
</feature>
<dbReference type="PANTHER" id="PTHR30477">
    <property type="entry name" value="ABC-TRANSPORTER METAL-BINDING PROTEIN"/>
    <property type="match status" value="1"/>
</dbReference>
<dbReference type="GO" id="GO:0010043">
    <property type="term" value="P:response to zinc ion"/>
    <property type="evidence" value="ECO:0007669"/>
    <property type="project" value="TreeGrafter"/>
</dbReference>
<dbReference type="STRING" id="1617427.UZ20_WS6002000337"/>
<feature type="transmembrane region" description="Helical" evidence="7">
    <location>
        <begin position="12"/>
        <end position="34"/>
    </location>
</feature>
<evidence type="ECO:0000256" key="7">
    <source>
        <dbReference type="SAM" id="Phobius"/>
    </source>
</evidence>
<evidence type="ECO:0000313" key="8">
    <source>
        <dbReference type="EMBL" id="KXK09769.1"/>
    </source>
</evidence>
<feature type="transmembrane region" description="Helical" evidence="7">
    <location>
        <begin position="135"/>
        <end position="157"/>
    </location>
</feature>
<comment type="caution">
    <text evidence="8">The sequence shown here is derived from an EMBL/GenBank/DDBJ whole genome shotgun (WGS) entry which is preliminary data.</text>
</comment>
<evidence type="ECO:0000256" key="1">
    <source>
        <dbReference type="ARBA" id="ARBA00004141"/>
    </source>
</evidence>
<dbReference type="SUPFAM" id="SSF81345">
    <property type="entry name" value="ABC transporter involved in vitamin B12 uptake, BtuC"/>
    <property type="match status" value="1"/>
</dbReference>
<comment type="subcellular location">
    <subcellularLocation>
        <location evidence="6">Cell membrane</location>
        <topology evidence="6">Multi-pass membrane protein</topology>
    </subcellularLocation>
    <subcellularLocation>
        <location evidence="1">Membrane</location>
        <topology evidence="1">Multi-pass membrane protein</topology>
    </subcellularLocation>
</comment>
<dbReference type="Gene3D" id="1.10.3470.10">
    <property type="entry name" value="ABC transporter involved in vitamin B12 uptake, BtuC"/>
    <property type="match status" value="1"/>
</dbReference>
<evidence type="ECO:0000313" key="9">
    <source>
        <dbReference type="Proteomes" id="UP000070449"/>
    </source>
</evidence>
<organism evidence="8 9">
    <name type="scientific">candidate division WS6 bacterium OLB21</name>
    <dbReference type="NCBI Taxonomy" id="1617427"/>
    <lineage>
        <taxon>Bacteria</taxon>
        <taxon>Candidatus Dojkabacteria</taxon>
    </lineage>
</organism>
<protein>
    <submittedName>
        <fullName evidence="8">High-affinity zinc uptake system membrane protein ZnuB</fullName>
    </submittedName>
</protein>
<dbReference type="Proteomes" id="UP000070449">
    <property type="component" value="Unassembled WGS sequence"/>
</dbReference>
<keyword evidence="4 7" id="KW-1133">Transmembrane helix</keyword>
<comment type="similarity">
    <text evidence="2 6">Belongs to the ABC-3 integral membrane protein family.</text>
</comment>
<dbReference type="Pfam" id="PF00950">
    <property type="entry name" value="ABC-3"/>
    <property type="match status" value="1"/>
</dbReference>
<dbReference type="PANTHER" id="PTHR30477:SF0">
    <property type="entry name" value="METAL TRANSPORT SYSTEM MEMBRANE PROTEIN TM_0125-RELATED"/>
    <property type="match status" value="1"/>
</dbReference>
<evidence type="ECO:0000256" key="2">
    <source>
        <dbReference type="ARBA" id="ARBA00008034"/>
    </source>
</evidence>
<proteinExistence type="inferred from homology"/>
<dbReference type="GO" id="GO:0043190">
    <property type="term" value="C:ATP-binding cassette (ABC) transporter complex"/>
    <property type="evidence" value="ECO:0007669"/>
    <property type="project" value="InterPro"/>
</dbReference>
<name>A0A136KK31_9BACT</name>
<reference evidence="8 9" key="1">
    <citation type="submission" date="2015-02" db="EMBL/GenBank/DDBJ databases">
        <title>Improved understanding of the partial-nitritation anammox process through 23 genomes representing the majority of the microbial community.</title>
        <authorList>
            <person name="Speth D.R."/>
            <person name="In T Zandt M."/>
            <person name="Guerrero Cruz S."/>
            <person name="Jetten M.S."/>
            <person name="Dutilh B.E."/>
        </authorList>
    </citation>
    <scope>NUCLEOTIDE SEQUENCE [LARGE SCALE GENOMIC DNA]</scope>
    <source>
        <strain evidence="8">OLB21</strain>
    </source>
</reference>
<dbReference type="InterPro" id="IPR037294">
    <property type="entry name" value="ABC_BtuC-like"/>
</dbReference>